<dbReference type="EC" id="7.2.1.1" evidence="14"/>
<comment type="similarity">
    <text evidence="14">Belongs to the NqrDE/RnfAE family.</text>
</comment>
<dbReference type="InterPro" id="IPR010967">
    <property type="entry name" value="NqrE"/>
</dbReference>
<accession>A0A432WIP3</accession>
<keyword evidence="16" id="KW-1185">Reference proteome</keyword>
<evidence type="ECO:0000256" key="6">
    <source>
        <dbReference type="ARBA" id="ARBA00022967"/>
    </source>
</evidence>
<keyword evidence="7 14" id="KW-1133">Transmembrane helix</keyword>
<comment type="subcellular location">
    <subcellularLocation>
        <location evidence="14">Cell membrane</location>
        <topology evidence="14">Multi-pass membrane protein</topology>
    </subcellularLocation>
    <subcellularLocation>
        <location evidence="1">Endomembrane system</location>
        <topology evidence="1">Multi-pass membrane protein</topology>
    </subcellularLocation>
</comment>
<evidence type="ECO:0000256" key="5">
    <source>
        <dbReference type="ARBA" id="ARBA00022692"/>
    </source>
</evidence>
<dbReference type="GO" id="GO:0005886">
    <property type="term" value="C:plasma membrane"/>
    <property type="evidence" value="ECO:0007669"/>
    <property type="project" value="UniProtKB-SubCell"/>
</dbReference>
<dbReference type="PIRSF" id="PIRSF006102">
    <property type="entry name" value="NQR_DE"/>
    <property type="match status" value="1"/>
</dbReference>
<keyword evidence="12 14" id="KW-0472">Membrane</keyword>
<keyword evidence="13 14" id="KW-0739">Sodium transport</keyword>
<reference evidence="16" key="1">
    <citation type="journal article" date="2018" name="Front. Microbiol.">
        <title>Genome-Based Analysis Reveals the Taxonomy and Diversity of the Family Idiomarinaceae.</title>
        <authorList>
            <person name="Liu Y."/>
            <person name="Lai Q."/>
            <person name="Shao Z."/>
        </authorList>
    </citation>
    <scope>NUCLEOTIDE SEQUENCE [LARGE SCALE GENOMIC DNA]</scope>
    <source>
        <strain evidence="16">AIS</strain>
    </source>
</reference>
<dbReference type="InterPro" id="IPR050133">
    <property type="entry name" value="NqrDE/RnfAE_oxidrdctase"/>
</dbReference>
<dbReference type="GO" id="GO:0012505">
    <property type="term" value="C:endomembrane system"/>
    <property type="evidence" value="ECO:0007669"/>
    <property type="project" value="UniProtKB-SubCell"/>
</dbReference>
<keyword evidence="4" id="KW-0997">Cell inner membrane</keyword>
<comment type="caution">
    <text evidence="15">The sequence shown here is derived from an EMBL/GenBank/DDBJ whole genome shotgun (WGS) entry which is preliminary data.</text>
</comment>
<evidence type="ECO:0000256" key="2">
    <source>
        <dbReference type="ARBA" id="ARBA00022448"/>
    </source>
</evidence>
<comment type="catalytic activity">
    <reaction evidence="14">
        <text>a ubiquinone + n Na(+)(in) + NADH + H(+) = a ubiquinol + n Na(+)(out) + NAD(+)</text>
        <dbReference type="Rhea" id="RHEA:47748"/>
        <dbReference type="Rhea" id="RHEA-COMP:9565"/>
        <dbReference type="Rhea" id="RHEA-COMP:9566"/>
        <dbReference type="ChEBI" id="CHEBI:15378"/>
        <dbReference type="ChEBI" id="CHEBI:16389"/>
        <dbReference type="ChEBI" id="CHEBI:17976"/>
        <dbReference type="ChEBI" id="CHEBI:29101"/>
        <dbReference type="ChEBI" id="CHEBI:57540"/>
        <dbReference type="ChEBI" id="CHEBI:57945"/>
        <dbReference type="EC" id="7.2.1.1"/>
    </reaction>
</comment>
<dbReference type="Pfam" id="PF02508">
    <property type="entry name" value="Rnf-Nqr"/>
    <property type="match status" value="1"/>
</dbReference>
<feature type="transmembrane region" description="Helical" evidence="14">
    <location>
        <begin position="144"/>
        <end position="164"/>
    </location>
</feature>
<evidence type="ECO:0000256" key="4">
    <source>
        <dbReference type="ARBA" id="ARBA00022519"/>
    </source>
</evidence>
<dbReference type="GO" id="GO:0016655">
    <property type="term" value="F:oxidoreductase activity, acting on NAD(P)H, quinone or similar compound as acceptor"/>
    <property type="evidence" value="ECO:0007669"/>
    <property type="project" value="UniProtKB-UniRule"/>
</dbReference>
<evidence type="ECO:0000256" key="12">
    <source>
        <dbReference type="ARBA" id="ARBA00023136"/>
    </source>
</evidence>
<evidence type="ECO:0000256" key="14">
    <source>
        <dbReference type="HAMAP-Rule" id="MF_00429"/>
    </source>
</evidence>
<evidence type="ECO:0000256" key="11">
    <source>
        <dbReference type="ARBA" id="ARBA00023075"/>
    </source>
</evidence>
<dbReference type="PANTHER" id="PTHR30335:SF1">
    <property type="entry name" value="NA(+)-TRANSLOCATING NADH-QUINONE REDUCTASE SUBUNIT E"/>
    <property type="match status" value="1"/>
</dbReference>
<keyword evidence="11 14" id="KW-0830">Ubiquinone</keyword>
<protein>
    <recommendedName>
        <fullName evidence="14">Na(+)-translocating NADH-quinone reductase subunit E</fullName>
        <shortName evidence="14">Na(+)-NQR subunit E</shortName>
        <shortName evidence="14">Na(+)-translocating NQR subunit E</shortName>
        <ecNumber evidence="14">7.2.1.1</ecNumber>
    </recommendedName>
    <alternativeName>
        <fullName evidence="14">NQR complex subunit E</fullName>
    </alternativeName>
    <alternativeName>
        <fullName evidence="14">NQR-1 subunit E</fullName>
    </alternativeName>
</protein>
<keyword evidence="8 14" id="KW-0520">NAD</keyword>
<gene>
    <name evidence="14 15" type="primary">nqrE</name>
    <name evidence="15" type="ORF">CWE13_12525</name>
</gene>
<evidence type="ECO:0000256" key="10">
    <source>
        <dbReference type="ARBA" id="ARBA00023065"/>
    </source>
</evidence>
<dbReference type="GO" id="GO:0022904">
    <property type="term" value="P:respiratory electron transport chain"/>
    <property type="evidence" value="ECO:0007669"/>
    <property type="project" value="InterPro"/>
</dbReference>
<keyword evidence="6 14" id="KW-1278">Translocase</keyword>
<dbReference type="RefSeq" id="WP_126809125.1">
    <property type="nucleotide sequence ID" value="NZ_PIPP01000008.1"/>
</dbReference>
<dbReference type="Proteomes" id="UP000286934">
    <property type="component" value="Unassembled WGS sequence"/>
</dbReference>
<sequence length="202" mass="21717">MEHYISMFVRAVFIENLALSFFLGMCTFLAVSKKVTTAIGLGVAVIVVLGISVPISNLVNTFVLSPGSLHWAGFPDADLSFLRFLTFIGIIAALVQILEMTLDKYLPSLYNALGIFLPLITVNCAIFGGVLFMVERDYNFTESIVYGIGSGVGWALAITLLAAVREKLKYADIPDGLRGLGITFISTGLIGLGFMSFSGVSL</sequence>
<keyword evidence="3 14" id="KW-1003">Cell membrane</keyword>
<comment type="subunit">
    <text evidence="14">Composed of six subunits; NqrA, NqrB, NqrC, NqrD, NqrE and NqrF.</text>
</comment>
<dbReference type="AlphaFoldDB" id="A0A432WIP3"/>
<keyword evidence="9 14" id="KW-0915">Sodium</keyword>
<comment type="function">
    <text evidence="14">NQR complex catalyzes the reduction of ubiquinone-1 to ubiquinol by two successive reactions, coupled with the transport of Na(+) ions from the cytoplasm to the periplasm. NqrA to NqrE are probably involved in the second step, the conversion of ubisemiquinone to ubiquinol.</text>
</comment>
<evidence type="ECO:0000313" key="16">
    <source>
        <dbReference type="Proteomes" id="UP000286934"/>
    </source>
</evidence>
<feature type="transmembrane region" description="Helical" evidence="14">
    <location>
        <begin position="38"/>
        <end position="59"/>
    </location>
</feature>
<evidence type="ECO:0000313" key="15">
    <source>
        <dbReference type="EMBL" id="RUO33581.1"/>
    </source>
</evidence>
<feature type="transmembrane region" description="Helical" evidence="14">
    <location>
        <begin position="79"/>
        <end position="98"/>
    </location>
</feature>
<keyword evidence="2 14" id="KW-0813">Transport</keyword>
<dbReference type="EMBL" id="PIPP01000008">
    <property type="protein sequence ID" value="RUO33581.1"/>
    <property type="molecule type" value="Genomic_DNA"/>
</dbReference>
<dbReference type="GO" id="GO:0009276">
    <property type="term" value="C:Gram-negative-bacterium-type cell wall"/>
    <property type="evidence" value="ECO:0007669"/>
    <property type="project" value="InterPro"/>
</dbReference>
<evidence type="ECO:0000256" key="3">
    <source>
        <dbReference type="ARBA" id="ARBA00022475"/>
    </source>
</evidence>
<keyword evidence="10 14" id="KW-0406">Ion transport</keyword>
<evidence type="ECO:0000256" key="9">
    <source>
        <dbReference type="ARBA" id="ARBA00023053"/>
    </source>
</evidence>
<feature type="transmembrane region" description="Helical" evidence="14">
    <location>
        <begin position="110"/>
        <end position="132"/>
    </location>
</feature>
<dbReference type="NCBIfam" id="TIGR01940">
    <property type="entry name" value="nqrE"/>
    <property type="match status" value="1"/>
</dbReference>
<name>A0A432WIP3_9GAMM</name>
<dbReference type="HAMAP" id="MF_00429">
    <property type="entry name" value="NqrE"/>
    <property type="match status" value="1"/>
</dbReference>
<evidence type="ECO:0000256" key="8">
    <source>
        <dbReference type="ARBA" id="ARBA00023027"/>
    </source>
</evidence>
<evidence type="ECO:0000256" key="13">
    <source>
        <dbReference type="ARBA" id="ARBA00023201"/>
    </source>
</evidence>
<dbReference type="GO" id="GO:0006814">
    <property type="term" value="P:sodium ion transport"/>
    <property type="evidence" value="ECO:0007669"/>
    <property type="project" value="UniProtKB-UniRule"/>
</dbReference>
<dbReference type="InterPro" id="IPR003667">
    <property type="entry name" value="NqrDE/RnfAE"/>
</dbReference>
<organism evidence="15 16">
    <name type="scientific">Aliidiomarina shirensis</name>
    <dbReference type="NCBI Taxonomy" id="1048642"/>
    <lineage>
        <taxon>Bacteria</taxon>
        <taxon>Pseudomonadati</taxon>
        <taxon>Pseudomonadota</taxon>
        <taxon>Gammaproteobacteria</taxon>
        <taxon>Alteromonadales</taxon>
        <taxon>Idiomarinaceae</taxon>
        <taxon>Aliidiomarina</taxon>
    </lineage>
</organism>
<dbReference type="OrthoDB" id="9803631at2"/>
<evidence type="ECO:0000256" key="1">
    <source>
        <dbReference type="ARBA" id="ARBA00004127"/>
    </source>
</evidence>
<proteinExistence type="inferred from homology"/>
<keyword evidence="5 14" id="KW-0812">Transmembrane</keyword>
<dbReference type="PANTHER" id="PTHR30335">
    <property type="entry name" value="INTEGRAL MEMBRANE PROTEIN OF SOXR-REDUCING COMPLEX"/>
    <property type="match status" value="1"/>
</dbReference>
<feature type="transmembrane region" description="Helical" evidence="14">
    <location>
        <begin position="12"/>
        <end position="31"/>
    </location>
</feature>
<evidence type="ECO:0000256" key="7">
    <source>
        <dbReference type="ARBA" id="ARBA00022989"/>
    </source>
</evidence>
<feature type="transmembrane region" description="Helical" evidence="14">
    <location>
        <begin position="176"/>
        <end position="197"/>
    </location>
</feature>